<dbReference type="STRING" id="307972.A0A2G8JSB0"/>
<dbReference type="Gene3D" id="2.60.40.790">
    <property type="match status" value="1"/>
</dbReference>
<evidence type="ECO:0000259" key="6">
    <source>
        <dbReference type="PROSITE" id="PS51203"/>
    </source>
</evidence>
<proteinExistence type="predicted"/>
<dbReference type="InterPro" id="IPR008978">
    <property type="entry name" value="HSP20-like_chaperone"/>
</dbReference>
<dbReference type="EMBL" id="MRZV01001337">
    <property type="protein sequence ID" value="PIK38609.1"/>
    <property type="molecule type" value="Genomic_DNA"/>
</dbReference>
<dbReference type="GO" id="GO:0005737">
    <property type="term" value="C:cytoplasm"/>
    <property type="evidence" value="ECO:0007669"/>
    <property type="project" value="UniProtKB-SubCell"/>
</dbReference>
<evidence type="ECO:0000256" key="5">
    <source>
        <dbReference type="ARBA" id="ARBA00023242"/>
    </source>
</evidence>
<feature type="domain" description="CS" evidence="6">
    <location>
        <begin position="249"/>
        <end position="338"/>
    </location>
</feature>
<comment type="caution">
    <text evidence="7">The sequence shown here is derived from an EMBL/GenBank/DDBJ whole genome shotgun (WGS) entry which is preliminary data.</text>
</comment>
<dbReference type="Pfam" id="PF04969">
    <property type="entry name" value="CS"/>
    <property type="match status" value="1"/>
</dbReference>
<dbReference type="SUPFAM" id="SSF49764">
    <property type="entry name" value="HSP20-like chaperones"/>
    <property type="match status" value="1"/>
</dbReference>
<comment type="subcellular location">
    <subcellularLocation>
        <location evidence="2">Cytoplasm</location>
    </subcellularLocation>
    <subcellularLocation>
        <location evidence="1">Nucleus</location>
    </subcellularLocation>
</comment>
<keyword evidence="8" id="KW-1185">Reference proteome</keyword>
<dbReference type="PANTHER" id="PTHR21664:SF1">
    <property type="entry name" value="NUDC DOMAIN-CONTAINING PROTEIN 1"/>
    <property type="match status" value="1"/>
</dbReference>
<sequence>MYDCEESLEVRRNLLNPNFEGYKLSLDALPKYHCKLPTGVDVVQLSEDQYSVHHVRIFGLTNHLVLDQWNPNTVYFIDQHWNVRELTVTIDTQIDSPRTIFTIPDAATKRAKERLNASLWFPASDICVLSDGTGELYILSTVTRGASDAPRWTEELTAGEENSETHNTETNFVTILEWLTLTRTTGDTPFTVSHHRQIKGKAAPLYAAVEETGRAVFIAGEGKYEIVYDSLKPVEKEKKDSEKDSKEAERDPTYTWTQTMEDLTLTFTVPQGTQKSDIDVVLTPNRLAVELKNGPALLQGPLFRDIDVSVSTWILEGRKLEVGLAKKEDEMLMWPEVVVGDQMGEYFVDPDQARIIHDRLAHLTSDELNPDPRGKNGGASSSSNCQMLEECDAYPENFSCMIRLDGETHQVTNSVNIGTNQWLFNAQLDPQKVPAICLRHDVDGLLWQPGVIPGSGNAWFHTATFNALGYVQASKRDKKFASCPPDTSYTVLCDCVRHVYIYRQPEGTMSPVKNRKTGKVVTEISKQQLVSLDCQDNILGMQTSNERIFILTSQRLYVIRVNDVTTATT</sequence>
<dbReference type="PANTHER" id="PTHR21664">
    <property type="entry name" value="CHRONIC MYELOGENOUS LEUKEMIA TUMOR ANTIGEN 66"/>
    <property type="match status" value="1"/>
</dbReference>
<evidence type="ECO:0000256" key="1">
    <source>
        <dbReference type="ARBA" id="ARBA00004123"/>
    </source>
</evidence>
<evidence type="ECO:0000313" key="8">
    <source>
        <dbReference type="Proteomes" id="UP000230750"/>
    </source>
</evidence>
<evidence type="ECO:0000256" key="3">
    <source>
        <dbReference type="ARBA" id="ARBA00018915"/>
    </source>
</evidence>
<name>A0A2G8JSB0_STIJA</name>
<keyword evidence="4" id="KW-0963">Cytoplasm</keyword>
<reference evidence="7 8" key="1">
    <citation type="journal article" date="2017" name="PLoS Biol.">
        <title>The sea cucumber genome provides insights into morphological evolution and visceral regeneration.</title>
        <authorList>
            <person name="Zhang X."/>
            <person name="Sun L."/>
            <person name="Yuan J."/>
            <person name="Sun Y."/>
            <person name="Gao Y."/>
            <person name="Zhang L."/>
            <person name="Li S."/>
            <person name="Dai H."/>
            <person name="Hamel J.F."/>
            <person name="Liu C."/>
            <person name="Yu Y."/>
            <person name="Liu S."/>
            <person name="Lin W."/>
            <person name="Guo K."/>
            <person name="Jin S."/>
            <person name="Xu P."/>
            <person name="Storey K.B."/>
            <person name="Huan P."/>
            <person name="Zhang T."/>
            <person name="Zhou Y."/>
            <person name="Zhang J."/>
            <person name="Lin C."/>
            <person name="Li X."/>
            <person name="Xing L."/>
            <person name="Huo D."/>
            <person name="Sun M."/>
            <person name="Wang L."/>
            <person name="Mercier A."/>
            <person name="Li F."/>
            <person name="Yang H."/>
            <person name="Xiang J."/>
        </authorList>
    </citation>
    <scope>NUCLEOTIDE SEQUENCE [LARGE SCALE GENOMIC DNA]</scope>
    <source>
        <strain evidence="7">Shaxun</strain>
        <tissue evidence="7">Muscle</tissue>
    </source>
</reference>
<dbReference type="Proteomes" id="UP000230750">
    <property type="component" value="Unassembled WGS sequence"/>
</dbReference>
<dbReference type="InterPro" id="IPR007052">
    <property type="entry name" value="CS_dom"/>
</dbReference>
<dbReference type="GO" id="GO:0005634">
    <property type="term" value="C:nucleus"/>
    <property type="evidence" value="ECO:0007669"/>
    <property type="project" value="UniProtKB-SubCell"/>
</dbReference>
<dbReference type="AlphaFoldDB" id="A0A2G8JSB0"/>
<evidence type="ECO:0000256" key="2">
    <source>
        <dbReference type="ARBA" id="ARBA00004496"/>
    </source>
</evidence>
<evidence type="ECO:0000313" key="7">
    <source>
        <dbReference type="EMBL" id="PIK38609.1"/>
    </source>
</evidence>
<protein>
    <recommendedName>
        <fullName evidence="3">NudC domain-containing protein 1</fullName>
    </recommendedName>
</protein>
<dbReference type="CDD" id="cd06467">
    <property type="entry name" value="p23_NUDC_like"/>
    <property type="match status" value="1"/>
</dbReference>
<accession>A0A2G8JSB0</accession>
<dbReference type="PROSITE" id="PS51203">
    <property type="entry name" value="CS"/>
    <property type="match status" value="1"/>
</dbReference>
<dbReference type="OrthoDB" id="428655at2759"/>
<evidence type="ECO:0000256" key="4">
    <source>
        <dbReference type="ARBA" id="ARBA00022490"/>
    </source>
</evidence>
<dbReference type="InterPro" id="IPR037895">
    <property type="entry name" value="NUDCD1"/>
</dbReference>
<gene>
    <name evidence="7" type="ORF">BSL78_24550</name>
</gene>
<keyword evidence="5" id="KW-0539">Nucleus</keyword>
<organism evidence="7 8">
    <name type="scientific">Stichopus japonicus</name>
    <name type="common">Sea cucumber</name>
    <dbReference type="NCBI Taxonomy" id="307972"/>
    <lineage>
        <taxon>Eukaryota</taxon>
        <taxon>Metazoa</taxon>
        <taxon>Echinodermata</taxon>
        <taxon>Eleutherozoa</taxon>
        <taxon>Echinozoa</taxon>
        <taxon>Holothuroidea</taxon>
        <taxon>Aspidochirotacea</taxon>
        <taxon>Aspidochirotida</taxon>
        <taxon>Stichopodidae</taxon>
        <taxon>Apostichopus</taxon>
    </lineage>
</organism>